<comment type="caution">
    <text evidence="2">The sequence shown here is derived from an EMBL/GenBank/DDBJ whole genome shotgun (WGS) entry which is preliminary data.</text>
</comment>
<dbReference type="EMBL" id="QJKJ01007001">
    <property type="protein sequence ID" value="RDX84592.1"/>
    <property type="molecule type" value="Genomic_DNA"/>
</dbReference>
<organism evidence="2 3">
    <name type="scientific">Mucuna pruriens</name>
    <name type="common">Velvet bean</name>
    <name type="synonym">Dolichos pruriens</name>
    <dbReference type="NCBI Taxonomy" id="157652"/>
    <lineage>
        <taxon>Eukaryota</taxon>
        <taxon>Viridiplantae</taxon>
        <taxon>Streptophyta</taxon>
        <taxon>Embryophyta</taxon>
        <taxon>Tracheophyta</taxon>
        <taxon>Spermatophyta</taxon>
        <taxon>Magnoliopsida</taxon>
        <taxon>eudicotyledons</taxon>
        <taxon>Gunneridae</taxon>
        <taxon>Pentapetalae</taxon>
        <taxon>rosids</taxon>
        <taxon>fabids</taxon>
        <taxon>Fabales</taxon>
        <taxon>Fabaceae</taxon>
        <taxon>Papilionoideae</taxon>
        <taxon>50 kb inversion clade</taxon>
        <taxon>NPAAA clade</taxon>
        <taxon>indigoferoid/millettioid clade</taxon>
        <taxon>Phaseoleae</taxon>
        <taxon>Mucuna</taxon>
    </lineage>
</organism>
<keyword evidence="1" id="KW-1133">Transmembrane helix</keyword>
<protein>
    <submittedName>
        <fullName evidence="2">Uncharacterized protein</fullName>
    </submittedName>
</protein>
<dbReference type="STRING" id="157652.A0A371G216"/>
<keyword evidence="1" id="KW-0812">Transmembrane</keyword>
<feature type="transmembrane region" description="Helical" evidence="1">
    <location>
        <begin position="12"/>
        <end position="30"/>
    </location>
</feature>
<evidence type="ECO:0000313" key="3">
    <source>
        <dbReference type="Proteomes" id="UP000257109"/>
    </source>
</evidence>
<keyword evidence="1" id="KW-0472">Membrane</keyword>
<dbReference type="PANTHER" id="PTHR34043">
    <property type="entry name" value="ALPHA/BETA-HYDROLASES SUPERFAMILY PROTEIN"/>
    <property type="match status" value="1"/>
</dbReference>
<dbReference type="OrthoDB" id="206848at2759"/>
<feature type="non-terminal residue" evidence="2">
    <location>
        <position position="1"/>
    </location>
</feature>
<dbReference type="AlphaFoldDB" id="A0A371G216"/>
<sequence length="113" mass="12760">MMRLWITCYEQLVELFVISLVYVLHGLYILSSSVGGDLSWKNFEVKEEMPKEESETHHDLPPIVLVHGYFGFGSFAKGVSQTMGALSHFAEAVHKEQRVLAPDLGSLTSIYDR</sequence>
<dbReference type="Proteomes" id="UP000257109">
    <property type="component" value="Unassembled WGS sequence"/>
</dbReference>
<evidence type="ECO:0000313" key="2">
    <source>
        <dbReference type="EMBL" id="RDX84592.1"/>
    </source>
</evidence>
<dbReference type="PANTHER" id="PTHR34043:SF3">
    <property type="entry name" value="ALPHA_BETA-HYDROLASES SUPERFAMILY PROTEIN"/>
    <property type="match status" value="1"/>
</dbReference>
<keyword evidence="3" id="KW-1185">Reference proteome</keyword>
<evidence type="ECO:0000256" key="1">
    <source>
        <dbReference type="SAM" id="Phobius"/>
    </source>
</evidence>
<gene>
    <name evidence="2" type="ORF">CR513_34337</name>
</gene>
<accession>A0A371G216</accession>
<reference evidence="2" key="1">
    <citation type="submission" date="2018-05" db="EMBL/GenBank/DDBJ databases">
        <title>Draft genome of Mucuna pruriens seed.</title>
        <authorList>
            <person name="Nnadi N.E."/>
            <person name="Vos R."/>
            <person name="Hasami M.H."/>
            <person name="Devisetty U.K."/>
            <person name="Aguiy J.C."/>
        </authorList>
    </citation>
    <scope>NUCLEOTIDE SEQUENCE [LARGE SCALE GENOMIC DNA]</scope>
    <source>
        <strain evidence="2">JCA_2017</strain>
    </source>
</reference>
<name>A0A371G216_MUCPR</name>
<proteinExistence type="predicted"/>